<dbReference type="Proteomes" id="UP000050741">
    <property type="component" value="Unassembled WGS sequence"/>
</dbReference>
<evidence type="ECO:0000313" key="1">
    <source>
        <dbReference type="Proteomes" id="UP000050741"/>
    </source>
</evidence>
<evidence type="ECO:0000313" key="2">
    <source>
        <dbReference type="WBParaSite" id="GPLIN_001570300"/>
    </source>
</evidence>
<accession>A0A183CS45</accession>
<organism evidence="1 2">
    <name type="scientific">Globodera pallida</name>
    <name type="common">Potato cyst nematode worm</name>
    <name type="synonym">Heterodera pallida</name>
    <dbReference type="NCBI Taxonomy" id="36090"/>
    <lineage>
        <taxon>Eukaryota</taxon>
        <taxon>Metazoa</taxon>
        <taxon>Ecdysozoa</taxon>
        <taxon>Nematoda</taxon>
        <taxon>Chromadorea</taxon>
        <taxon>Rhabditida</taxon>
        <taxon>Tylenchina</taxon>
        <taxon>Tylenchomorpha</taxon>
        <taxon>Tylenchoidea</taxon>
        <taxon>Heteroderidae</taxon>
        <taxon>Heteroderinae</taxon>
        <taxon>Globodera</taxon>
    </lineage>
</organism>
<sequence length="71" mass="8029">MLSLPCRTTGFLCSVCEYKHESMGWLHLHCTSLHQRKEGVPFQWPPAYVKEGGGELLEETAATPRGERKGR</sequence>
<dbReference type="WBParaSite" id="GPLIN_001570300">
    <property type="protein sequence ID" value="GPLIN_001570300"/>
    <property type="gene ID" value="GPLIN_001570300"/>
</dbReference>
<reference evidence="2" key="2">
    <citation type="submission" date="2016-06" db="UniProtKB">
        <authorList>
            <consortium name="WormBaseParasite"/>
        </authorList>
    </citation>
    <scope>IDENTIFICATION</scope>
</reference>
<proteinExistence type="predicted"/>
<name>A0A183CS45_GLOPA</name>
<dbReference type="AlphaFoldDB" id="A0A183CS45"/>
<reference evidence="1" key="1">
    <citation type="submission" date="2014-05" db="EMBL/GenBank/DDBJ databases">
        <title>The genome and life-stage specific transcriptomes of Globodera pallida elucidate key aspects of plant parasitism by a cyst nematode.</title>
        <authorList>
            <person name="Cotton J.A."/>
            <person name="Lilley C.J."/>
            <person name="Jones L.M."/>
            <person name="Kikuchi T."/>
            <person name="Reid A.J."/>
            <person name="Thorpe P."/>
            <person name="Tsai I.J."/>
            <person name="Beasley H."/>
            <person name="Blok V."/>
            <person name="Cock P.J.A."/>
            <person name="Van den Akker S.E."/>
            <person name="Holroyd N."/>
            <person name="Hunt M."/>
            <person name="Mantelin S."/>
            <person name="Naghra H."/>
            <person name="Pain A."/>
            <person name="Palomares-Rius J.E."/>
            <person name="Zarowiecki M."/>
            <person name="Berriman M."/>
            <person name="Jones J.T."/>
            <person name="Urwin P.E."/>
        </authorList>
    </citation>
    <scope>NUCLEOTIDE SEQUENCE [LARGE SCALE GENOMIC DNA]</scope>
    <source>
        <strain evidence="1">Lindley</strain>
    </source>
</reference>
<keyword evidence="1" id="KW-1185">Reference proteome</keyword>
<protein>
    <submittedName>
        <fullName evidence="2">C2H2-type domain-containing protein</fullName>
    </submittedName>
</protein>